<dbReference type="Proteomes" id="UP000240621">
    <property type="component" value="Unassembled WGS sequence"/>
</dbReference>
<proteinExistence type="predicted"/>
<dbReference type="EMBL" id="PYGC01000003">
    <property type="protein sequence ID" value="PSK83606.1"/>
    <property type="molecule type" value="Genomic_DNA"/>
</dbReference>
<gene>
    <name evidence="1" type="ORF">CLV93_10321</name>
</gene>
<sequence length="72" mass="7979">METVFQVSSFRLCCKLAVVRQAEGLKAHSPGQGGTTPPRERMPRIGRRRTFETGLERKRSCAAHAGVEQNVP</sequence>
<evidence type="ECO:0000313" key="1">
    <source>
        <dbReference type="EMBL" id="PSK83606.1"/>
    </source>
</evidence>
<organism evidence="1 2">
    <name type="scientific">Prolixibacter denitrificans</name>
    <dbReference type="NCBI Taxonomy" id="1541063"/>
    <lineage>
        <taxon>Bacteria</taxon>
        <taxon>Pseudomonadati</taxon>
        <taxon>Bacteroidota</taxon>
        <taxon>Bacteroidia</taxon>
        <taxon>Marinilabiliales</taxon>
        <taxon>Prolixibacteraceae</taxon>
        <taxon>Prolixibacter</taxon>
    </lineage>
</organism>
<evidence type="ECO:0000313" key="2">
    <source>
        <dbReference type="Proteomes" id="UP000240621"/>
    </source>
</evidence>
<name>A0A2P8CF87_9BACT</name>
<protein>
    <submittedName>
        <fullName evidence="1">Uncharacterized protein</fullName>
    </submittedName>
</protein>
<accession>A0A2P8CF87</accession>
<dbReference type="AlphaFoldDB" id="A0A2P8CF87"/>
<comment type="caution">
    <text evidence="1">The sequence shown here is derived from an EMBL/GenBank/DDBJ whole genome shotgun (WGS) entry which is preliminary data.</text>
</comment>
<reference evidence="1 2" key="1">
    <citation type="submission" date="2018-03" db="EMBL/GenBank/DDBJ databases">
        <title>Genomic Encyclopedia of Archaeal and Bacterial Type Strains, Phase II (KMG-II): from individual species to whole genera.</title>
        <authorList>
            <person name="Goeker M."/>
        </authorList>
    </citation>
    <scope>NUCLEOTIDE SEQUENCE [LARGE SCALE GENOMIC DNA]</scope>
    <source>
        <strain evidence="1 2">DSM 27267</strain>
    </source>
</reference>